<evidence type="ECO:0000256" key="3">
    <source>
        <dbReference type="ARBA" id="ARBA00022692"/>
    </source>
</evidence>
<dbReference type="GO" id="GO:0015171">
    <property type="term" value="F:amino acid transmembrane transporter activity"/>
    <property type="evidence" value="ECO:0007669"/>
    <property type="project" value="TreeGrafter"/>
</dbReference>
<keyword evidence="8" id="KW-1185">Reference proteome</keyword>
<dbReference type="PANTHER" id="PTHR43243">
    <property type="entry name" value="INNER MEMBRANE TRANSPORTER YGJI-RELATED"/>
    <property type="match status" value="1"/>
</dbReference>
<proteinExistence type="predicted"/>
<organism evidence="7 8">
    <name type="scientific">Sphingomonas lycopersici</name>
    <dbReference type="NCBI Taxonomy" id="2951807"/>
    <lineage>
        <taxon>Bacteria</taxon>
        <taxon>Pseudomonadati</taxon>
        <taxon>Pseudomonadota</taxon>
        <taxon>Alphaproteobacteria</taxon>
        <taxon>Sphingomonadales</taxon>
        <taxon>Sphingomonadaceae</taxon>
        <taxon>Sphingomonas</taxon>
    </lineage>
</organism>
<feature type="transmembrane region" description="Helical" evidence="6">
    <location>
        <begin position="232"/>
        <end position="251"/>
    </location>
</feature>
<keyword evidence="5 6" id="KW-0472">Membrane</keyword>
<feature type="transmembrane region" description="Helical" evidence="6">
    <location>
        <begin position="272"/>
        <end position="296"/>
    </location>
</feature>
<dbReference type="Pfam" id="PF13520">
    <property type="entry name" value="AA_permease_2"/>
    <property type="match status" value="1"/>
</dbReference>
<dbReference type="PIRSF" id="PIRSF006060">
    <property type="entry name" value="AA_transporter"/>
    <property type="match status" value="1"/>
</dbReference>
<feature type="transmembrane region" description="Helical" evidence="6">
    <location>
        <begin position="193"/>
        <end position="212"/>
    </location>
</feature>
<evidence type="ECO:0000313" key="7">
    <source>
        <dbReference type="EMBL" id="MCW6533170.1"/>
    </source>
</evidence>
<protein>
    <submittedName>
        <fullName evidence="7">Amino acid permease</fullName>
    </submittedName>
</protein>
<name>A0AA41Z428_9SPHN</name>
<evidence type="ECO:0000256" key="5">
    <source>
        <dbReference type="ARBA" id="ARBA00023136"/>
    </source>
</evidence>
<dbReference type="AlphaFoldDB" id="A0AA41Z428"/>
<feature type="transmembrane region" description="Helical" evidence="6">
    <location>
        <begin position="316"/>
        <end position="347"/>
    </location>
</feature>
<dbReference type="RefSeq" id="WP_265267221.1">
    <property type="nucleotide sequence ID" value="NZ_JANFAV010000001.1"/>
</dbReference>
<feature type="transmembrane region" description="Helical" evidence="6">
    <location>
        <begin position="452"/>
        <end position="472"/>
    </location>
</feature>
<feature type="transmembrane region" description="Helical" evidence="6">
    <location>
        <begin position="395"/>
        <end position="414"/>
    </location>
</feature>
<feature type="transmembrane region" description="Helical" evidence="6">
    <location>
        <begin position="158"/>
        <end position="181"/>
    </location>
</feature>
<evidence type="ECO:0000256" key="1">
    <source>
        <dbReference type="ARBA" id="ARBA00004141"/>
    </source>
</evidence>
<reference evidence="7" key="1">
    <citation type="submission" date="2022-06" db="EMBL/GenBank/DDBJ databases">
        <title>Sphingomonas sp. nov. isolated from rhizosphere soil of tomato.</title>
        <authorList>
            <person name="Dong H."/>
            <person name="Gao R."/>
        </authorList>
    </citation>
    <scope>NUCLEOTIDE SEQUENCE</scope>
    <source>
        <strain evidence="7">MMSM24</strain>
    </source>
</reference>
<comment type="caution">
    <text evidence="7">The sequence shown here is derived from an EMBL/GenBank/DDBJ whole genome shotgun (WGS) entry which is preliminary data.</text>
</comment>
<dbReference type="GO" id="GO:0016020">
    <property type="term" value="C:membrane"/>
    <property type="evidence" value="ECO:0007669"/>
    <property type="project" value="UniProtKB-SubCell"/>
</dbReference>
<evidence type="ECO:0000313" key="8">
    <source>
        <dbReference type="Proteomes" id="UP001165565"/>
    </source>
</evidence>
<gene>
    <name evidence="7" type="ORF">NEE01_00075</name>
</gene>
<evidence type="ECO:0000256" key="2">
    <source>
        <dbReference type="ARBA" id="ARBA00022448"/>
    </source>
</evidence>
<dbReference type="InterPro" id="IPR002293">
    <property type="entry name" value="AA/rel_permease1"/>
</dbReference>
<feature type="transmembrane region" description="Helical" evidence="6">
    <location>
        <begin position="102"/>
        <end position="126"/>
    </location>
</feature>
<keyword evidence="4 6" id="KW-1133">Transmembrane helix</keyword>
<sequence>MKPLARQTIAALQGNRQQSGDLTRNIGLFALICFGVGSTVGAGIFVLTGTVAAQHAGPAVALSFLIASAVCLLAGLCYAELAAMMPVAGSAYSYSHASMGEAAAWMVGWCLLLEYLFAGAIVAIGWSAYLQSVLHDIGIGFPVLFAKAPFELSGDRQLVATGSLVDLPAVLLTLFCTLLLLRGTEFSARVNNWIVVAKVAAMLLVVATGFAFVDYANWTPFVPPNAGTFGRFGWSGVLQGAGVLFFAYVGFDAVSTLAQEVRNPQRTVPRALLASVGVTTLLYALVGLVITGLVSYRLLNVADPVYIALSSGGPALAWTKVIVGFVAIAGLISVLLVTLLGQVRIFYAMGRDGLLPSAFTRVRAGSHVPHVGTVVTGVIAAIAAGLLPLSLLGELISMGTLFAFVTVAVSVVILRRREPGAHRPFLVPLYPWTPLLSIAACLYLMWSLPQDTWLRLALWLVAGGAVYCLYGLRRRRRARRS</sequence>
<feature type="transmembrane region" description="Helical" evidence="6">
    <location>
        <begin position="26"/>
        <end position="47"/>
    </location>
</feature>
<keyword evidence="3 6" id="KW-0812">Transmembrane</keyword>
<feature type="transmembrane region" description="Helical" evidence="6">
    <location>
        <begin position="426"/>
        <end position="446"/>
    </location>
</feature>
<dbReference type="EMBL" id="JANFAV010000001">
    <property type="protein sequence ID" value="MCW6533170.1"/>
    <property type="molecule type" value="Genomic_DNA"/>
</dbReference>
<keyword evidence="2" id="KW-0813">Transport</keyword>
<dbReference type="Proteomes" id="UP001165565">
    <property type="component" value="Unassembled WGS sequence"/>
</dbReference>
<comment type="subcellular location">
    <subcellularLocation>
        <location evidence="1">Membrane</location>
        <topology evidence="1">Multi-pass membrane protein</topology>
    </subcellularLocation>
</comment>
<feature type="transmembrane region" description="Helical" evidence="6">
    <location>
        <begin position="59"/>
        <end position="81"/>
    </location>
</feature>
<dbReference type="PANTHER" id="PTHR43243:SF4">
    <property type="entry name" value="CATIONIC AMINO ACID TRANSPORTER 4"/>
    <property type="match status" value="1"/>
</dbReference>
<evidence type="ECO:0000256" key="4">
    <source>
        <dbReference type="ARBA" id="ARBA00022989"/>
    </source>
</evidence>
<accession>A0AA41Z428</accession>
<feature type="transmembrane region" description="Helical" evidence="6">
    <location>
        <begin position="368"/>
        <end position="389"/>
    </location>
</feature>
<evidence type="ECO:0000256" key="6">
    <source>
        <dbReference type="SAM" id="Phobius"/>
    </source>
</evidence>
<dbReference type="Gene3D" id="1.20.1740.10">
    <property type="entry name" value="Amino acid/polyamine transporter I"/>
    <property type="match status" value="1"/>
</dbReference>